<dbReference type="Proteomes" id="UP000006039">
    <property type="component" value="Unassembled WGS sequence"/>
</dbReference>
<gene>
    <name evidence="3" type="primary">20347004</name>
    <name evidence="2" type="ORF">GGTG_06546</name>
</gene>
<evidence type="ECO:0000256" key="1">
    <source>
        <dbReference type="SAM" id="MobiDB-lite"/>
    </source>
</evidence>
<evidence type="ECO:0000313" key="2">
    <source>
        <dbReference type="EMBL" id="EJT76629.1"/>
    </source>
</evidence>
<organism evidence="2">
    <name type="scientific">Gaeumannomyces tritici (strain R3-111a-1)</name>
    <name type="common">Wheat and barley take-all root rot fungus</name>
    <name type="synonym">Gaeumannomyces graminis var. tritici</name>
    <dbReference type="NCBI Taxonomy" id="644352"/>
    <lineage>
        <taxon>Eukaryota</taxon>
        <taxon>Fungi</taxon>
        <taxon>Dikarya</taxon>
        <taxon>Ascomycota</taxon>
        <taxon>Pezizomycotina</taxon>
        <taxon>Sordariomycetes</taxon>
        <taxon>Sordariomycetidae</taxon>
        <taxon>Magnaporthales</taxon>
        <taxon>Magnaporthaceae</taxon>
        <taxon>Gaeumannomyces</taxon>
    </lineage>
</organism>
<dbReference type="AlphaFoldDB" id="J3NZ46"/>
<protein>
    <submittedName>
        <fullName evidence="2 3">Uncharacterized protein</fullName>
    </submittedName>
</protein>
<reference evidence="2" key="3">
    <citation type="submission" date="2010-09" db="EMBL/GenBank/DDBJ databases">
        <title>Annotation of Gaeumannomyces graminis var. tritici R3-111a-1.</title>
        <authorList>
            <consortium name="The Broad Institute Genome Sequencing Platform"/>
            <person name="Ma L.-J."/>
            <person name="Dead R."/>
            <person name="Young S.K."/>
            <person name="Zeng Q."/>
            <person name="Gargeya S."/>
            <person name="Fitzgerald M."/>
            <person name="Haas B."/>
            <person name="Abouelleil A."/>
            <person name="Alvarado L."/>
            <person name="Arachchi H.M."/>
            <person name="Berlin A."/>
            <person name="Brown A."/>
            <person name="Chapman S.B."/>
            <person name="Chen Z."/>
            <person name="Dunbar C."/>
            <person name="Freedman E."/>
            <person name="Gearin G."/>
            <person name="Gellesch M."/>
            <person name="Goldberg J."/>
            <person name="Griggs A."/>
            <person name="Gujja S."/>
            <person name="Heiman D."/>
            <person name="Howarth C."/>
            <person name="Larson L."/>
            <person name="Lui A."/>
            <person name="MacDonald P.J.P."/>
            <person name="Mehta T."/>
            <person name="Montmayeur A."/>
            <person name="Murphy C."/>
            <person name="Neiman D."/>
            <person name="Pearson M."/>
            <person name="Priest M."/>
            <person name="Roberts A."/>
            <person name="Saif S."/>
            <person name="Shea T."/>
            <person name="Shenoy N."/>
            <person name="Sisk P."/>
            <person name="Stolte C."/>
            <person name="Sykes S."/>
            <person name="Yandava C."/>
            <person name="Wortman J."/>
            <person name="Nusbaum C."/>
            <person name="Birren B."/>
        </authorList>
    </citation>
    <scope>NUCLEOTIDE SEQUENCE</scope>
    <source>
        <strain evidence="2">R3-111a-1</strain>
    </source>
</reference>
<dbReference type="eggNOG" id="ENOG502RP6U">
    <property type="taxonomic scope" value="Eukaryota"/>
</dbReference>
<dbReference type="HOGENOM" id="CLU_1441135_0_0_1"/>
<reference evidence="3" key="4">
    <citation type="journal article" date="2015" name="G3 (Bethesda)">
        <title>Genome sequences of three phytopathogenic species of the Magnaporthaceae family of fungi.</title>
        <authorList>
            <person name="Okagaki L.H."/>
            <person name="Nunes C.C."/>
            <person name="Sailsbery J."/>
            <person name="Clay B."/>
            <person name="Brown D."/>
            <person name="John T."/>
            <person name="Oh Y."/>
            <person name="Young N."/>
            <person name="Fitzgerald M."/>
            <person name="Haas B.J."/>
            <person name="Zeng Q."/>
            <person name="Young S."/>
            <person name="Adiconis X."/>
            <person name="Fan L."/>
            <person name="Levin J.Z."/>
            <person name="Mitchell T.K."/>
            <person name="Okubara P.A."/>
            <person name="Farman M.L."/>
            <person name="Kohn L.M."/>
            <person name="Birren B."/>
            <person name="Ma L.-J."/>
            <person name="Dean R.A."/>
        </authorList>
    </citation>
    <scope>NUCLEOTIDE SEQUENCE</scope>
    <source>
        <strain evidence="3">R3-111a-1</strain>
    </source>
</reference>
<feature type="region of interest" description="Disordered" evidence="1">
    <location>
        <begin position="135"/>
        <end position="163"/>
    </location>
</feature>
<proteinExistence type="predicted"/>
<keyword evidence="4" id="KW-1185">Reference proteome</keyword>
<reference evidence="2" key="2">
    <citation type="submission" date="2010-07" db="EMBL/GenBank/DDBJ databases">
        <authorList>
            <consortium name="The Broad Institute Genome Sequencing Platform"/>
            <consortium name="Broad Institute Genome Sequencing Center for Infectious Disease"/>
            <person name="Ma L.-J."/>
            <person name="Dead R."/>
            <person name="Young S."/>
            <person name="Zeng Q."/>
            <person name="Koehrsen M."/>
            <person name="Alvarado L."/>
            <person name="Berlin A."/>
            <person name="Chapman S.B."/>
            <person name="Chen Z."/>
            <person name="Freedman E."/>
            <person name="Gellesch M."/>
            <person name="Goldberg J."/>
            <person name="Griggs A."/>
            <person name="Gujja S."/>
            <person name="Heilman E.R."/>
            <person name="Heiman D."/>
            <person name="Hepburn T."/>
            <person name="Howarth C."/>
            <person name="Jen D."/>
            <person name="Larson L."/>
            <person name="Mehta T."/>
            <person name="Neiman D."/>
            <person name="Pearson M."/>
            <person name="Roberts A."/>
            <person name="Saif S."/>
            <person name="Shea T."/>
            <person name="Shenoy N."/>
            <person name="Sisk P."/>
            <person name="Stolte C."/>
            <person name="Sykes S."/>
            <person name="Walk T."/>
            <person name="White J."/>
            <person name="Yandava C."/>
            <person name="Haas B."/>
            <person name="Nusbaum C."/>
            <person name="Birren B."/>
        </authorList>
    </citation>
    <scope>NUCLEOTIDE SEQUENCE</scope>
    <source>
        <strain evidence="2">R3-111a-1</strain>
    </source>
</reference>
<reference evidence="3" key="5">
    <citation type="submission" date="2018-04" db="UniProtKB">
        <authorList>
            <consortium name="EnsemblFungi"/>
        </authorList>
    </citation>
    <scope>IDENTIFICATION</scope>
    <source>
        <strain evidence="3">R3-111a-1</strain>
    </source>
</reference>
<sequence>MSYVKRDLLREAKRNALKANLKRVGGNQVAPEPLVHMDGQGKWVPPPPSAFLDHLRSRGELHDSACRRQNREMFSRLQEMGLRFEDVLAKQPSPADHIRSLRYRPRKKSTLSREVAPEDVIPVEYVDGWSLWEEDTSAEESAEEGQAAKQGEEGHVGAESQWDNVWDGQEGAAAVSTSVLEDGRVVKW</sequence>
<dbReference type="RefSeq" id="XP_009222629.1">
    <property type="nucleotide sequence ID" value="XM_009224365.1"/>
</dbReference>
<dbReference type="OrthoDB" id="10483119at2759"/>
<evidence type="ECO:0000313" key="4">
    <source>
        <dbReference type="Proteomes" id="UP000006039"/>
    </source>
</evidence>
<dbReference type="GeneID" id="20347004"/>
<dbReference type="EnsemblFungi" id="EJT76629">
    <property type="protein sequence ID" value="EJT76629"/>
    <property type="gene ID" value="GGTG_06546"/>
</dbReference>
<name>J3NZ46_GAET3</name>
<accession>J3NZ46</accession>
<reference evidence="4" key="1">
    <citation type="submission" date="2010-07" db="EMBL/GenBank/DDBJ databases">
        <title>The genome sequence of Gaeumannomyces graminis var. tritici strain R3-111a-1.</title>
        <authorList>
            <consortium name="The Broad Institute Genome Sequencing Platform"/>
            <person name="Ma L.-J."/>
            <person name="Dead R."/>
            <person name="Young S."/>
            <person name="Zeng Q."/>
            <person name="Koehrsen M."/>
            <person name="Alvarado L."/>
            <person name="Berlin A."/>
            <person name="Chapman S.B."/>
            <person name="Chen Z."/>
            <person name="Freedman E."/>
            <person name="Gellesch M."/>
            <person name="Goldberg J."/>
            <person name="Griggs A."/>
            <person name="Gujja S."/>
            <person name="Heilman E.R."/>
            <person name="Heiman D."/>
            <person name="Hepburn T."/>
            <person name="Howarth C."/>
            <person name="Jen D."/>
            <person name="Larson L."/>
            <person name="Mehta T."/>
            <person name="Neiman D."/>
            <person name="Pearson M."/>
            <person name="Roberts A."/>
            <person name="Saif S."/>
            <person name="Shea T."/>
            <person name="Shenoy N."/>
            <person name="Sisk P."/>
            <person name="Stolte C."/>
            <person name="Sykes S."/>
            <person name="Walk T."/>
            <person name="White J."/>
            <person name="Yandava C."/>
            <person name="Haas B."/>
            <person name="Nusbaum C."/>
            <person name="Birren B."/>
        </authorList>
    </citation>
    <scope>NUCLEOTIDE SEQUENCE [LARGE SCALE GENOMIC DNA]</scope>
    <source>
        <strain evidence="4">R3-111a-1</strain>
    </source>
</reference>
<evidence type="ECO:0000313" key="3">
    <source>
        <dbReference type="EnsemblFungi" id="EJT76629"/>
    </source>
</evidence>
<dbReference type="VEuPathDB" id="FungiDB:GGTG_06546"/>
<dbReference type="EMBL" id="GL385397">
    <property type="protein sequence ID" value="EJT76629.1"/>
    <property type="molecule type" value="Genomic_DNA"/>
</dbReference>